<organism evidence="3 4">
    <name type="scientific">Nyssa sinensis</name>
    <dbReference type="NCBI Taxonomy" id="561372"/>
    <lineage>
        <taxon>Eukaryota</taxon>
        <taxon>Viridiplantae</taxon>
        <taxon>Streptophyta</taxon>
        <taxon>Embryophyta</taxon>
        <taxon>Tracheophyta</taxon>
        <taxon>Spermatophyta</taxon>
        <taxon>Magnoliopsida</taxon>
        <taxon>eudicotyledons</taxon>
        <taxon>Gunneridae</taxon>
        <taxon>Pentapetalae</taxon>
        <taxon>asterids</taxon>
        <taxon>Cornales</taxon>
        <taxon>Nyssaceae</taxon>
        <taxon>Nyssa</taxon>
    </lineage>
</organism>
<dbReference type="InterPro" id="IPR020839">
    <property type="entry name" value="SCD"/>
</dbReference>
<name>A0A5J5BN12_9ASTE</name>
<dbReference type="Proteomes" id="UP000325577">
    <property type="component" value="Linkage Group LG11"/>
</dbReference>
<dbReference type="InterPro" id="IPR016024">
    <property type="entry name" value="ARM-type_fold"/>
</dbReference>
<dbReference type="AlphaFoldDB" id="A0A5J5BN12"/>
<sequence length="1137" mass="129504">MEDTPVVPEIAIRRSKRTRVQTTGTGGDQLTKANGSRGENLDRTSDQSDQSPNQMEHEESFDDFDVPHPKAKRNRTSGEASAAARKPDQNFIEVIKGNGKLIPQVVKLWVERYEKDPKPAMVELLMMLFEACGAKYHIQAELLDEIDVDDVVVALVNLARRGEVEDYQSSKRKEFKNFKDNLISFWDNLVAECQNGPLFDQALFDKCMDYIIALSCTPPRVYRQVASLMGLQLVTSFINVAKMLGAQRETTQRQLNAEKKKRSEGPRVESLNKRLSMTHEKITVLEEMMRKIFTGLFVHRYRDIDPDIRISCIQSLGVWILSYPSLFLQDLYLKYLGWTLNDKSAGVRKASVLALQNLYEVDDNVPSLGLFTERFSNRMIELADDIDISVAVCAVGLVKQLLRHQLLPDEDLGPLYDLLIDDPPDIRRAIGALVYDHLIAQKFNSSQSRSAGDESDSSEVHLGRMLQILREFSTDQILSTYVIDDVWEYMGAMKDWKCIINMLLDANSLIELTDEDATNLIRLLCASVKKAVGERIVPATDNRKQYYNKAQKEMLENNKRDITVSMMRTYPELLRKFMVDKAKVPSLVEIVAYMNLELYSLKRQEQNFKTVLQLMKEAFFKHGEKDSLRSCVKAISFCSTESQGELQDFAQSKLKELEDELIAKLKSAMKEVADGDDEYSLLVNLKRLYELQLSRSVPVESLFEDVAMILQSFRSMDEEVFSFLLLNMYLHVAWCLHSVINSETVSEASLSSLLSKRTTLFEQLEFFLHTPPEVRVGSKHGNQLACRVCTILAELWCLFRKTNFASTKLESLGYCPDESILQKFWNLCERQLNISDETEDDDANKEYVEETNRDAVMIAAAKLVASDAVPKEYLGPEIISHFVMHGTSMAEIVKHLITVLKKKDNNVPNIFLEALKRAFHRYVVVLSEGNDVSMAGKSFQDCKDLAARLSGTFLGSARNKHRSDILKIVKDGIEYAFVDAPKQLSFLDGAVLHFVSKLPTPDILDILKDVQKRTENVNTDEDPSGWRPYFTFVDSLREKYAKNEGFHDEKEGTSVRRRGRPRKRQNLQGKKLFDEHNSSEEEDSVSGSDQDAQDEEQQEEEEEEAPLIQSLKSTSKLRSLKVSREEIKGQTKTADTG</sequence>
<dbReference type="Pfam" id="PF08514">
    <property type="entry name" value="STAG"/>
    <property type="match status" value="1"/>
</dbReference>
<dbReference type="GO" id="GO:0000785">
    <property type="term" value="C:chromatin"/>
    <property type="evidence" value="ECO:0007669"/>
    <property type="project" value="TreeGrafter"/>
</dbReference>
<feature type="compositionally biased region" description="Acidic residues" evidence="1">
    <location>
        <begin position="1091"/>
        <end position="1105"/>
    </location>
</feature>
<feature type="compositionally biased region" description="Basic and acidic residues" evidence="1">
    <location>
        <begin position="1043"/>
        <end position="1054"/>
    </location>
</feature>
<protein>
    <recommendedName>
        <fullName evidence="2">SCD domain-containing protein</fullName>
    </recommendedName>
</protein>
<dbReference type="EMBL" id="CM018034">
    <property type="protein sequence ID" value="KAA8543177.1"/>
    <property type="molecule type" value="Genomic_DNA"/>
</dbReference>
<proteinExistence type="predicted"/>
<dbReference type="Pfam" id="PF24571">
    <property type="entry name" value="HEAT_SCC3-SA"/>
    <property type="match status" value="1"/>
</dbReference>
<dbReference type="SUPFAM" id="SSF48371">
    <property type="entry name" value="ARM repeat"/>
    <property type="match status" value="2"/>
</dbReference>
<dbReference type="GO" id="GO:0005634">
    <property type="term" value="C:nucleus"/>
    <property type="evidence" value="ECO:0007669"/>
    <property type="project" value="TreeGrafter"/>
</dbReference>
<dbReference type="Gene3D" id="1.25.10.10">
    <property type="entry name" value="Leucine-rich Repeat Variant"/>
    <property type="match status" value="1"/>
</dbReference>
<feature type="region of interest" description="Disordered" evidence="1">
    <location>
        <begin position="1043"/>
        <end position="1137"/>
    </location>
</feature>
<dbReference type="PROSITE" id="PS51425">
    <property type="entry name" value="SCD"/>
    <property type="match status" value="1"/>
</dbReference>
<dbReference type="PANTHER" id="PTHR11199">
    <property type="entry name" value="STROMAL ANTIGEN"/>
    <property type="match status" value="1"/>
</dbReference>
<evidence type="ECO:0000313" key="4">
    <source>
        <dbReference type="Proteomes" id="UP000325577"/>
    </source>
</evidence>
<dbReference type="InterPro" id="IPR056396">
    <property type="entry name" value="HEAT_SCC3-SA"/>
</dbReference>
<evidence type="ECO:0000313" key="3">
    <source>
        <dbReference type="EMBL" id="KAA8543177.1"/>
    </source>
</evidence>
<dbReference type="GO" id="GO:0007062">
    <property type="term" value="P:sister chromatid cohesion"/>
    <property type="evidence" value="ECO:0007669"/>
    <property type="project" value="UniProtKB-ARBA"/>
</dbReference>
<feature type="compositionally biased region" description="Basic residues" evidence="1">
    <location>
        <begin position="1055"/>
        <end position="1065"/>
    </location>
</feature>
<dbReference type="InterPro" id="IPR013721">
    <property type="entry name" value="STAG"/>
</dbReference>
<dbReference type="InterPro" id="IPR039662">
    <property type="entry name" value="Cohesin_Scc3/SA"/>
</dbReference>
<dbReference type="InterPro" id="IPR011989">
    <property type="entry name" value="ARM-like"/>
</dbReference>
<evidence type="ECO:0000259" key="2">
    <source>
        <dbReference type="PROSITE" id="PS51425"/>
    </source>
</evidence>
<gene>
    <name evidence="3" type="ORF">F0562_021328</name>
</gene>
<dbReference type="GO" id="GO:0003682">
    <property type="term" value="F:chromatin binding"/>
    <property type="evidence" value="ECO:0007669"/>
    <property type="project" value="TreeGrafter"/>
</dbReference>
<evidence type="ECO:0000256" key="1">
    <source>
        <dbReference type="SAM" id="MobiDB-lite"/>
    </source>
</evidence>
<feature type="domain" description="SCD" evidence="2">
    <location>
        <begin position="297"/>
        <end position="382"/>
    </location>
</feature>
<feature type="region of interest" description="Disordered" evidence="1">
    <location>
        <begin position="1"/>
        <end position="85"/>
    </location>
</feature>
<accession>A0A5J5BN12</accession>
<dbReference type="GO" id="GO:0008278">
    <property type="term" value="C:cohesin complex"/>
    <property type="evidence" value="ECO:0007669"/>
    <property type="project" value="TreeGrafter"/>
</dbReference>
<keyword evidence="4" id="KW-1185">Reference proteome</keyword>
<dbReference type="Pfam" id="PF21581">
    <property type="entry name" value="SCD"/>
    <property type="match status" value="1"/>
</dbReference>
<dbReference type="OrthoDB" id="498590at2759"/>
<dbReference type="PANTHER" id="PTHR11199:SF0">
    <property type="entry name" value="LD34181P-RELATED"/>
    <property type="match status" value="1"/>
</dbReference>
<reference evidence="3 4" key="1">
    <citation type="submission" date="2019-09" db="EMBL/GenBank/DDBJ databases">
        <title>A chromosome-level genome assembly of the Chinese tupelo Nyssa sinensis.</title>
        <authorList>
            <person name="Yang X."/>
            <person name="Kang M."/>
            <person name="Yang Y."/>
            <person name="Xiong H."/>
            <person name="Wang M."/>
            <person name="Zhang Z."/>
            <person name="Wang Z."/>
            <person name="Wu H."/>
            <person name="Ma T."/>
            <person name="Liu J."/>
            <person name="Xi Z."/>
        </authorList>
    </citation>
    <scope>NUCLEOTIDE SEQUENCE [LARGE SCALE GENOMIC DNA]</scope>
    <source>
        <strain evidence="3">J267</strain>
        <tissue evidence="3">Leaf</tissue>
    </source>
</reference>
<dbReference type="FunFam" id="1.25.10.10:FF:001547">
    <property type="entry name" value="Uncharacterized protein"/>
    <property type="match status" value="1"/>
</dbReference>